<feature type="domain" description="DUF7704" evidence="13">
    <location>
        <begin position="329"/>
        <end position="402"/>
    </location>
</feature>
<keyword evidence="12" id="KW-0472">Membrane</keyword>
<dbReference type="PRINTS" id="PR00081">
    <property type="entry name" value="GDHRDH"/>
</dbReference>
<dbReference type="GO" id="GO:0030148">
    <property type="term" value="P:sphingolipid biosynthetic process"/>
    <property type="evidence" value="ECO:0007669"/>
    <property type="project" value="InterPro"/>
</dbReference>
<comment type="pathway">
    <text evidence="3">Sphingolipid metabolism.</text>
</comment>
<comment type="function">
    <text evidence="10">Catalyzes the reduction of 3'-oxosphinganine (3-ketodihydrosphingosine/KDS) to sphinganine (dihydrosphingosine/DHS), the second step of de novo sphingolipid biosynthesis.</text>
</comment>
<evidence type="ECO:0000256" key="5">
    <source>
        <dbReference type="ARBA" id="ARBA00022857"/>
    </source>
</evidence>
<dbReference type="CDD" id="cd08939">
    <property type="entry name" value="KDSR-like_SDR_c"/>
    <property type="match status" value="1"/>
</dbReference>
<evidence type="ECO:0000256" key="9">
    <source>
        <dbReference type="ARBA" id="ARBA00026112"/>
    </source>
</evidence>
<evidence type="ECO:0000256" key="6">
    <source>
        <dbReference type="ARBA" id="ARBA00022919"/>
    </source>
</evidence>
<evidence type="ECO:0000256" key="12">
    <source>
        <dbReference type="SAM" id="Phobius"/>
    </source>
</evidence>
<dbReference type="InterPro" id="IPR002347">
    <property type="entry name" value="SDR_fam"/>
</dbReference>
<dbReference type="Pfam" id="PF24803">
    <property type="entry name" value="DUF7704"/>
    <property type="match status" value="1"/>
</dbReference>
<dbReference type="Gene3D" id="3.40.50.720">
    <property type="entry name" value="NAD(P)-binding Rossmann-like Domain"/>
    <property type="match status" value="1"/>
</dbReference>
<comment type="pathway">
    <text evidence="2">Lipid metabolism; sphingolipid metabolism.</text>
</comment>
<comment type="subcellular location">
    <subcellularLocation>
        <location evidence="1">Endoplasmic reticulum</location>
    </subcellularLocation>
</comment>
<evidence type="ECO:0000313" key="15">
    <source>
        <dbReference type="Proteomes" id="UP001201163"/>
    </source>
</evidence>
<dbReference type="Proteomes" id="UP001201163">
    <property type="component" value="Unassembled WGS sequence"/>
</dbReference>
<comment type="caution">
    <text evidence="14">The sequence shown here is derived from an EMBL/GenBank/DDBJ whole genome shotgun (WGS) entry which is preliminary data.</text>
</comment>
<dbReference type="GO" id="GO:0047560">
    <property type="term" value="F:3-dehydrosphinganine reductase activity"/>
    <property type="evidence" value="ECO:0007669"/>
    <property type="project" value="UniProtKB-EC"/>
</dbReference>
<dbReference type="EMBL" id="JAKELL010000004">
    <property type="protein sequence ID" value="KAH8999229.1"/>
    <property type="molecule type" value="Genomic_DNA"/>
</dbReference>
<keyword evidence="15" id="KW-1185">Reference proteome</keyword>
<keyword evidence="8" id="KW-0443">Lipid metabolism</keyword>
<dbReference type="Pfam" id="PF00106">
    <property type="entry name" value="adh_short"/>
    <property type="match status" value="1"/>
</dbReference>
<dbReference type="GO" id="GO:0005789">
    <property type="term" value="C:endoplasmic reticulum membrane"/>
    <property type="evidence" value="ECO:0007669"/>
    <property type="project" value="TreeGrafter"/>
</dbReference>
<proteinExistence type="predicted"/>
<evidence type="ECO:0000259" key="13">
    <source>
        <dbReference type="Pfam" id="PF24803"/>
    </source>
</evidence>
<evidence type="ECO:0000256" key="7">
    <source>
        <dbReference type="ARBA" id="ARBA00023002"/>
    </source>
</evidence>
<gene>
    <name evidence="14" type="ORF">EDB92DRAFT_1813029</name>
</gene>
<feature type="transmembrane region" description="Helical" evidence="12">
    <location>
        <begin position="272"/>
        <end position="289"/>
    </location>
</feature>
<evidence type="ECO:0000256" key="10">
    <source>
        <dbReference type="ARBA" id="ARBA00044737"/>
    </source>
</evidence>
<evidence type="ECO:0000313" key="14">
    <source>
        <dbReference type="EMBL" id="KAH8999229.1"/>
    </source>
</evidence>
<dbReference type="EC" id="1.1.1.102" evidence="9"/>
<accession>A0AAD4LP94</accession>
<dbReference type="PANTHER" id="PTHR43550">
    <property type="entry name" value="3-KETODIHYDROSPHINGOSINE REDUCTASE"/>
    <property type="match status" value="1"/>
</dbReference>
<feature type="transmembrane region" description="Helical" evidence="12">
    <location>
        <begin position="365"/>
        <end position="386"/>
    </location>
</feature>
<keyword evidence="12" id="KW-0812">Transmembrane</keyword>
<dbReference type="AlphaFoldDB" id="A0AAD4LP94"/>
<dbReference type="GO" id="GO:0006666">
    <property type="term" value="P:3-keto-sphinganine metabolic process"/>
    <property type="evidence" value="ECO:0007669"/>
    <property type="project" value="InterPro"/>
</dbReference>
<keyword evidence="4" id="KW-0256">Endoplasmic reticulum</keyword>
<reference evidence="14" key="1">
    <citation type="submission" date="2022-01" db="EMBL/GenBank/DDBJ databases">
        <title>Comparative genomics reveals a dynamic genome evolution in the ectomycorrhizal milk-cap (Lactarius) mushrooms.</title>
        <authorList>
            <consortium name="DOE Joint Genome Institute"/>
            <person name="Lebreton A."/>
            <person name="Tang N."/>
            <person name="Kuo A."/>
            <person name="LaButti K."/>
            <person name="Drula E."/>
            <person name="Barry K."/>
            <person name="Clum A."/>
            <person name="Lipzen A."/>
            <person name="Mousain D."/>
            <person name="Ng V."/>
            <person name="Wang R."/>
            <person name="Wang X."/>
            <person name="Dai Y."/>
            <person name="Henrissat B."/>
            <person name="Grigoriev I.V."/>
            <person name="Guerin-Laguette A."/>
            <person name="Yu F."/>
            <person name="Martin F.M."/>
        </authorList>
    </citation>
    <scope>NUCLEOTIDE SEQUENCE</scope>
    <source>
        <strain evidence="14">QP</strain>
    </source>
</reference>
<dbReference type="InterPro" id="IPR056121">
    <property type="entry name" value="DUF7704"/>
</dbReference>
<dbReference type="SUPFAM" id="SSF51735">
    <property type="entry name" value="NAD(P)-binding Rossmann-fold domains"/>
    <property type="match status" value="1"/>
</dbReference>
<feature type="transmembrane region" description="Helical" evidence="12">
    <location>
        <begin position="152"/>
        <end position="170"/>
    </location>
</feature>
<organism evidence="14 15">
    <name type="scientific">Lactarius akahatsu</name>
    <dbReference type="NCBI Taxonomy" id="416441"/>
    <lineage>
        <taxon>Eukaryota</taxon>
        <taxon>Fungi</taxon>
        <taxon>Dikarya</taxon>
        <taxon>Basidiomycota</taxon>
        <taxon>Agaricomycotina</taxon>
        <taxon>Agaricomycetes</taxon>
        <taxon>Russulales</taxon>
        <taxon>Russulaceae</taxon>
        <taxon>Lactarius</taxon>
    </lineage>
</organism>
<comment type="catalytic activity">
    <reaction evidence="11">
        <text>sphinganine + NADP(+) = 3-oxosphinganine + NADPH + H(+)</text>
        <dbReference type="Rhea" id="RHEA:22640"/>
        <dbReference type="ChEBI" id="CHEBI:15378"/>
        <dbReference type="ChEBI" id="CHEBI:57783"/>
        <dbReference type="ChEBI" id="CHEBI:57817"/>
        <dbReference type="ChEBI" id="CHEBI:58299"/>
        <dbReference type="ChEBI" id="CHEBI:58349"/>
        <dbReference type="EC" id="1.1.1.102"/>
    </reaction>
    <physiologicalReaction direction="right-to-left" evidence="11">
        <dbReference type="Rhea" id="RHEA:22642"/>
    </physiologicalReaction>
</comment>
<protein>
    <recommendedName>
        <fullName evidence="9">3-dehydrosphinganine reductase</fullName>
        <ecNumber evidence="9">1.1.1.102</ecNumber>
    </recommendedName>
</protein>
<dbReference type="PANTHER" id="PTHR43550:SF3">
    <property type="entry name" value="3-KETODIHYDROSPHINGOSINE REDUCTASE"/>
    <property type="match status" value="1"/>
</dbReference>
<evidence type="ECO:0000256" key="1">
    <source>
        <dbReference type="ARBA" id="ARBA00004240"/>
    </source>
</evidence>
<dbReference type="FunFam" id="3.40.50.720:FF:000468">
    <property type="entry name" value="Short-chain dehydrogenase, putative"/>
    <property type="match status" value="1"/>
</dbReference>
<evidence type="ECO:0000256" key="4">
    <source>
        <dbReference type="ARBA" id="ARBA00022824"/>
    </source>
</evidence>
<feature type="transmembrane region" description="Helical" evidence="12">
    <location>
        <begin position="325"/>
        <end position="345"/>
    </location>
</feature>
<evidence type="ECO:0000256" key="3">
    <source>
        <dbReference type="ARBA" id="ARBA00004991"/>
    </source>
</evidence>
<keyword evidence="12" id="KW-1133">Transmembrane helix</keyword>
<name>A0AAD4LP94_9AGAM</name>
<evidence type="ECO:0000256" key="8">
    <source>
        <dbReference type="ARBA" id="ARBA00023098"/>
    </source>
</evidence>
<dbReference type="InterPro" id="IPR045022">
    <property type="entry name" value="KDSR-like"/>
</dbReference>
<keyword evidence="7" id="KW-0560">Oxidoreductase</keyword>
<keyword evidence="5" id="KW-0521">NADP</keyword>
<evidence type="ECO:0000256" key="2">
    <source>
        <dbReference type="ARBA" id="ARBA00004760"/>
    </source>
</evidence>
<dbReference type="InterPro" id="IPR036291">
    <property type="entry name" value="NAD(P)-bd_dom_sf"/>
</dbReference>
<sequence>MVSIFSSSSWNPSGRHCYITGGSTGLGLALAILLTTRGADVSIVARNEENLKKALEQLEAARVNPNQILKSYSYSLDTQKAASEALEAACLPHAGQSPDTVFLCAGKATPGFFIEETEETMRKGMDNSYWLAALSAMAASKRMIRTRSKGKIVFVSSVLGYFGMIGYSTYSPGKHAIRGLAETLRQELLLYSIDVHIYMPGTMFTPGYEEENKTKPELVLKIEESDGGLTAEQAAEGLYRGVRKGEFHITDTFIADVFRTNTRGASLFGSNILKDLLYGLLGAIALTLWRRDVDKKVVGHRETHSRHRGPLTSYRQHISPSRRQVTVVQLAHVCGLLGLINIFLLRAARRYLSDQPALQEKIVGALLTPLLIGDILHLVLTIWVLGDERSNFSQWSGMLWATGGYMHARDGKDRWKVLGASGPLTGRD</sequence>
<keyword evidence="6" id="KW-0746">Sphingolipid metabolism</keyword>
<evidence type="ECO:0000256" key="11">
    <source>
        <dbReference type="ARBA" id="ARBA00048930"/>
    </source>
</evidence>